<comment type="caution">
    <text evidence="1">The sequence shown here is derived from an EMBL/GenBank/DDBJ whole genome shotgun (WGS) entry which is preliminary data.</text>
</comment>
<dbReference type="AlphaFoldDB" id="A0AB36SDC5"/>
<sequence length="27" mass="3435">MSWNNDCWSSKKQHCCDDWWKSKEKHH</sequence>
<protein>
    <submittedName>
        <fullName evidence="1">Uncharacterized protein</fullName>
    </submittedName>
</protein>
<proteinExistence type="predicted"/>
<name>A0AB36SDC5_9BACI</name>
<dbReference type="Proteomes" id="UP000220934">
    <property type="component" value="Unassembled WGS sequence"/>
</dbReference>
<dbReference type="EMBL" id="NUAJ01000057">
    <property type="protein sequence ID" value="PEN45727.1"/>
    <property type="molecule type" value="Genomic_DNA"/>
</dbReference>
<organism evidence="1 2">
    <name type="scientific">Bacillus toyonensis</name>
    <dbReference type="NCBI Taxonomy" id="155322"/>
    <lineage>
        <taxon>Bacteria</taxon>
        <taxon>Bacillati</taxon>
        <taxon>Bacillota</taxon>
        <taxon>Bacilli</taxon>
        <taxon>Bacillales</taxon>
        <taxon>Bacillaceae</taxon>
        <taxon>Bacillus</taxon>
        <taxon>Bacillus cereus group</taxon>
    </lineage>
</organism>
<evidence type="ECO:0000313" key="2">
    <source>
        <dbReference type="Proteomes" id="UP000220934"/>
    </source>
</evidence>
<gene>
    <name evidence="1" type="ORF">CN596_29860</name>
</gene>
<reference evidence="1 2" key="1">
    <citation type="submission" date="2017-09" db="EMBL/GenBank/DDBJ databases">
        <title>Large-scale bioinformatics analysis of Bacillus genomes uncovers conserved roles of natural products in bacterial physiology.</title>
        <authorList>
            <consortium name="Agbiome Team Llc"/>
            <person name="Bleich R.M."/>
            <person name="Kirk G.J."/>
            <person name="Santa Maria K.C."/>
            <person name="Allen S.E."/>
            <person name="Farag S."/>
            <person name="Shank E.A."/>
            <person name="Bowers A."/>
        </authorList>
    </citation>
    <scope>NUCLEOTIDE SEQUENCE [LARGE SCALE GENOMIC DNA]</scope>
    <source>
        <strain evidence="1 2">AFS027958</strain>
    </source>
</reference>
<feature type="non-terminal residue" evidence="1">
    <location>
        <position position="27"/>
    </location>
</feature>
<accession>A0AB36SDC5</accession>
<evidence type="ECO:0000313" key="1">
    <source>
        <dbReference type="EMBL" id="PEN45727.1"/>
    </source>
</evidence>